<feature type="region of interest" description="Disordered" evidence="1">
    <location>
        <begin position="123"/>
        <end position="290"/>
    </location>
</feature>
<proteinExistence type="predicted"/>
<comment type="caution">
    <text evidence="2">The sequence shown here is derived from an EMBL/GenBank/DDBJ whole genome shotgun (WGS) entry which is preliminary data.</text>
</comment>
<feature type="region of interest" description="Disordered" evidence="1">
    <location>
        <begin position="70"/>
        <end position="98"/>
    </location>
</feature>
<accession>A0A8J2JSD7</accession>
<evidence type="ECO:0000256" key="1">
    <source>
        <dbReference type="SAM" id="MobiDB-lite"/>
    </source>
</evidence>
<dbReference type="EMBL" id="CAJVCH010098436">
    <property type="protein sequence ID" value="CAG7723366.1"/>
    <property type="molecule type" value="Genomic_DNA"/>
</dbReference>
<gene>
    <name evidence="2" type="ORF">AFUS01_LOCUS12459</name>
</gene>
<sequence length="290" mass="32452">MDEDNQELTDEGEEEETLEPFVDYINLDPEITEQAEDLYNLYKVELIGQPQIVETDKEKVTRAIQKVYRENKKKSSKKTMDNADVPAPKISKPQVLPNNAVEAEPEIVGADPPEVEVKIFDLDDIEEEDETKIEPSRNNADTDVFSITELRPRESQDASRLLLRTSSSLTFRRSKENIKVEPGNQGPIPKLDEDPSKRGSKKITTIVSNPDEQNKNNLEGVSKKQLNSKSSQTGWTGTCGSKKNSSTQETPQTRKNSSNRPNKDTLGCENLPYSTTQDVGTEGFPPPEGN</sequence>
<feature type="compositionally biased region" description="Polar residues" evidence="1">
    <location>
        <begin position="202"/>
        <end position="260"/>
    </location>
</feature>
<feature type="compositionally biased region" description="Acidic residues" evidence="1">
    <location>
        <begin position="1"/>
        <end position="18"/>
    </location>
</feature>
<evidence type="ECO:0000313" key="3">
    <source>
        <dbReference type="Proteomes" id="UP000708208"/>
    </source>
</evidence>
<name>A0A8J2JSD7_9HEXA</name>
<feature type="region of interest" description="Disordered" evidence="1">
    <location>
        <begin position="1"/>
        <end position="20"/>
    </location>
</feature>
<keyword evidence="3" id="KW-1185">Reference proteome</keyword>
<protein>
    <submittedName>
        <fullName evidence="2">Uncharacterized protein</fullName>
    </submittedName>
</protein>
<organism evidence="2 3">
    <name type="scientific">Allacma fusca</name>
    <dbReference type="NCBI Taxonomy" id="39272"/>
    <lineage>
        <taxon>Eukaryota</taxon>
        <taxon>Metazoa</taxon>
        <taxon>Ecdysozoa</taxon>
        <taxon>Arthropoda</taxon>
        <taxon>Hexapoda</taxon>
        <taxon>Collembola</taxon>
        <taxon>Symphypleona</taxon>
        <taxon>Sminthuridae</taxon>
        <taxon>Allacma</taxon>
    </lineage>
</organism>
<feature type="compositionally biased region" description="Low complexity" evidence="1">
    <location>
        <begin position="159"/>
        <end position="171"/>
    </location>
</feature>
<reference evidence="2" key="1">
    <citation type="submission" date="2021-06" db="EMBL/GenBank/DDBJ databases">
        <authorList>
            <person name="Hodson N. C."/>
            <person name="Mongue J. A."/>
            <person name="Jaron S. K."/>
        </authorList>
    </citation>
    <scope>NUCLEOTIDE SEQUENCE</scope>
</reference>
<dbReference type="Proteomes" id="UP000708208">
    <property type="component" value="Unassembled WGS sequence"/>
</dbReference>
<evidence type="ECO:0000313" key="2">
    <source>
        <dbReference type="EMBL" id="CAG7723366.1"/>
    </source>
</evidence>
<dbReference type="AlphaFoldDB" id="A0A8J2JSD7"/>